<protein>
    <submittedName>
        <fullName evidence="2">Glycine-rich cell wall structural protein</fullName>
    </submittedName>
</protein>
<dbReference type="PANTHER" id="PTHR42983:SF1">
    <property type="entry name" value="IRON-MOLYBDENUM PROTEIN"/>
    <property type="match status" value="1"/>
</dbReference>
<evidence type="ECO:0000313" key="2">
    <source>
        <dbReference type="EMBL" id="KUG24363.1"/>
    </source>
</evidence>
<dbReference type="InterPro" id="IPR003731">
    <property type="entry name" value="Di-Nase_FeMo-co_biosynth"/>
</dbReference>
<dbReference type="InterPro" id="IPR036105">
    <property type="entry name" value="DiNase_FeMo-co_biosyn_sf"/>
</dbReference>
<dbReference type="PANTHER" id="PTHR42983">
    <property type="entry name" value="DINITROGENASE IRON-MOLYBDENUM COFACTOR PROTEIN-RELATED"/>
    <property type="match status" value="1"/>
</dbReference>
<dbReference type="Pfam" id="PF02579">
    <property type="entry name" value="Nitro_FeMo-Co"/>
    <property type="match status" value="1"/>
</dbReference>
<feature type="domain" description="Dinitrogenase iron-molybdenum cofactor biosynthesis" evidence="1">
    <location>
        <begin position="14"/>
        <end position="103"/>
    </location>
</feature>
<dbReference type="InterPro" id="IPR033913">
    <property type="entry name" value="MTH1175_dom"/>
</dbReference>
<organism evidence="2">
    <name type="scientific">hydrocarbon metagenome</name>
    <dbReference type="NCBI Taxonomy" id="938273"/>
    <lineage>
        <taxon>unclassified sequences</taxon>
        <taxon>metagenomes</taxon>
        <taxon>ecological metagenomes</taxon>
    </lineage>
</organism>
<dbReference type="SUPFAM" id="SSF53146">
    <property type="entry name" value="Nitrogenase accessory factor-like"/>
    <property type="match status" value="1"/>
</dbReference>
<reference evidence="2" key="1">
    <citation type="journal article" date="2015" name="Proc. Natl. Acad. Sci. U.S.A.">
        <title>Networks of energetic and metabolic interactions define dynamics in microbial communities.</title>
        <authorList>
            <person name="Embree M."/>
            <person name="Liu J.K."/>
            <person name="Al-Bassam M.M."/>
            <person name="Zengler K."/>
        </authorList>
    </citation>
    <scope>NUCLEOTIDE SEQUENCE</scope>
</reference>
<gene>
    <name evidence="2" type="ORF">ASZ90_005828</name>
</gene>
<accession>A0A0W8FU10</accession>
<proteinExistence type="predicted"/>
<comment type="caution">
    <text evidence="2">The sequence shown here is derived from an EMBL/GenBank/DDBJ whole genome shotgun (WGS) entry which is preliminary data.</text>
</comment>
<sequence>MKIAITTSGNDLNAPLDSRFGRAPKFLIYDLEAKTFEIIDNEQNLNAAQGAGIQSAQNIARLGVKALITGHCGPKAFRVLEAAGIKIYNTSASTVKEALELYLAGKLDESKSADVEGHWV</sequence>
<evidence type="ECO:0000259" key="1">
    <source>
        <dbReference type="Pfam" id="PF02579"/>
    </source>
</evidence>
<dbReference type="AlphaFoldDB" id="A0A0W8FU10"/>
<name>A0A0W8FU10_9ZZZZ</name>
<dbReference type="Gene3D" id="3.30.420.130">
    <property type="entry name" value="Dinitrogenase iron-molybdenum cofactor biosynthesis domain"/>
    <property type="match status" value="1"/>
</dbReference>
<dbReference type="EMBL" id="LNQE01000850">
    <property type="protein sequence ID" value="KUG24363.1"/>
    <property type="molecule type" value="Genomic_DNA"/>
</dbReference>
<dbReference type="CDD" id="cd00851">
    <property type="entry name" value="MTH1175"/>
    <property type="match status" value="1"/>
</dbReference>